<evidence type="ECO:0000313" key="8">
    <source>
        <dbReference type="RefSeq" id="XP_014672840.1"/>
    </source>
</evidence>
<feature type="repeat" description="WD" evidence="4">
    <location>
        <begin position="218"/>
        <end position="250"/>
    </location>
</feature>
<accession>A0ABM1EKW8</accession>
<comment type="subunit">
    <text evidence="5">Part of TORC1 complex. Part of the TORC2 complex.</text>
</comment>
<keyword evidence="5" id="KW-0963">Cytoplasm</keyword>
<comment type="subcellular location">
    <subcellularLocation>
        <location evidence="5">Cytoplasm</location>
    </subcellularLocation>
</comment>
<dbReference type="PRINTS" id="PR00320">
    <property type="entry name" value="GPROTEINBRPT"/>
</dbReference>
<dbReference type="RefSeq" id="XP_014672841.1">
    <property type="nucleotide sequence ID" value="XM_014817355.1"/>
</dbReference>
<evidence type="ECO:0000313" key="9">
    <source>
        <dbReference type="RefSeq" id="XP_014672841.1"/>
    </source>
</evidence>
<proteinExistence type="inferred from homology"/>
<reference evidence="7 8" key="1">
    <citation type="submission" date="2025-05" db="UniProtKB">
        <authorList>
            <consortium name="RefSeq"/>
        </authorList>
    </citation>
    <scope>IDENTIFICATION</scope>
</reference>
<dbReference type="InterPro" id="IPR019775">
    <property type="entry name" value="WD40_repeat_CS"/>
</dbReference>
<evidence type="ECO:0000256" key="3">
    <source>
        <dbReference type="ARBA" id="ARBA00022737"/>
    </source>
</evidence>
<comment type="similarity">
    <text evidence="1 5">Belongs to the WD repeat LST8 family.</text>
</comment>
<comment type="function">
    <text evidence="5">Subunit of TORC1 and TORC2, which regulate cell growth and survival in response to nutrient and hormonal signals.</text>
</comment>
<feature type="repeat" description="WD" evidence="4">
    <location>
        <begin position="272"/>
        <end position="302"/>
    </location>
</feature>
<dbReference type="CDD" id="cd00200">
    <property type="entry name" value="WD40"/>
    <property type="match status" value="1"/>
</dbReference>
<dbReference type="SUPFAM" id="SSF50978">
    <property type="entry name" value="WD40 repeat-like"/>
    <property type="match status" value="1"/>
</dbReference>
<dbReference type="InterPro" id="IPR001680">
    <property type="entry name" value="WD40_rpt"/>
</dbReference>
<protein>
    <recommendedName>
        <fullName evidence="5">Target of rapamycin complex subunit lst8</fullName>
        <shortName evidence="5">TORC subunit lst8</shortName>
    </recommendedName>
</protein>
<gene>
    <name evidence="7 8 9" type="primary">LOC106813260</name>
</gene>
<dbReference type="RefSeq" id="XP_014672840.1">
    <property type="nucleotide sequence ID" value="XM_014817354.1"/>
</dbReference>
<dbReference type="PANTHER" id="PTHR19842">
    <property type="entry name" value="G BETA-LIKE PROTEIN GBL"/>
    <property type="match status" value="1"/>
</dbReference>
<evidence type="ECO:0000313" key="6">
    <source>
        <dbReference type="Proteomes" id="UP000695022"/>
    </source>
</evidence>
<evidence type="ECO:0000256" key="4">
    <source>
        <dbReference type="PROSITE-ProRule" id="PRU00221"/>
    </source>
</evidence>
<evidence type="ECO:0000256" key="2">
    <source>
        <dbReference type="ARBA" id="ARBA00022574"/>
    </source>
</evidence>
<dbReference type="Pfam" id="PF00400">
    <property type="entry name" value="WD40"/>
    <property type="match status" value="6"/>
</dbReference>
<organism evidence="6 7">
    <name type="scientific">Priapulus caudatus</name>
    <name type="common">Priapulid worm</name>
    <dbReference type="NCBI Taxonomy" id="37621"/>
    <lineage>
        <taxon>Eukaryota</taxon>
        <taxon>Metazoa</taxon>
        <taxon>Ecdysozoa</taxon>
        <taxon>Scalidophora</taxon>
        <taxon>Priapulida</taxon>
        <taxon>Priapulimorpha</taxon>
        <taxon>Priapulimorphida</taxon>
        <taxon>Priapulidae</taxon>
        <taxon>Priapulus</taxon>
    </lineage>
</organism>
<dbReference type="PROSITE" id="PS50082">
    <property type="entry name" value="WD_REPEATS_2"/>
    <property type="match status" value="3"/>
</dbReference>
<dbReference type="GeneID" id="106813260"/>
<keyword evidence="6" id="KW-1185">Reference proteome</keyword>
<keyword evidence="2 4" id="KW-0853">WD repeat</keyword>
<dbReference type="Proteomes" id="UP000695022">
    <property type="component" value="Unplaced"/>
</dbReference>
<name>A0ABM1EKW8_PRICU</name>
<dbReference type="PROSITE" id="PS00678">
    <property type="entry name" value="WD_REPEATS_1"/>
    <property type="match status" value="1"/>
</dbReference>
<sequence>MTGGGALADQVILATGGYDHTIRFWQAHSGICHRTVQHPDSQVNALEVTPDRQTVAVAGHQHIRMYDVASGNANPVVNYEGVSKNVTAVGFHEEGKWMFTGGEDCSARIWDLRARNLQCQRIFQVNAPVSCVLIHPNQGELIVGDQSGSIHFWDLRTDHNEQLVPEADASITSVSVDPEGSYLASVNNRGNCYVWTLSGPSSGAAAAACTQARPKTKIEAHRRYALRCRFSPDSTLLATTSADQTTRIWKTADFGLMTELKCANQRWVWDCAFSGDSQYIFTASSDNVARLWSVEGGDVKREYNGHQKAIVALAFSDGLA</sequence>
<feature type="repeat" description="WD" evidence="4">
    <location>
        <begin position="79"/>
        <end position="113"/>
    </location>
</feature>
<dbReference type="RefSeq" id="XP_014672839.1">
    <property type="nucleotide sequence ID" value="XM_014817353.1"/>
</dbReference>
<dbReference type="InterPro" id="IPR037588">
    <property type="entry name" value="MLST8"/>
</dbReference>
<dbReference type="InterPro" id="IPR015943">
    <property type="entry name" value="WD40/YVTN_repeat-like_dom_sf"/>
</dbReference>
<dbReference type="SMART" id="SM00320">
    <property type="entry name" value="WD40"/>
    <property type="match status" value="6"/>
</dbReference>
<dbReference type="InterPro" id="IPR020472">
    <property type="entry name" value="WD40_PAC1"/>
</dbReference>
<dbReference type="PANTHER" id="PTHR19842:SF0">
    <property type="entry name" value="TARGET OF RAPAMYCIN COMPLEX SUBUNIT LST8"/>
    <property type="match status" value="1"/>
</dbReference>
<evidence type="ECO:0000256" key="5">
    <source>
        <dbReference type="RuleBase" id="RU369068"/>
    </source>
</evidence>
<dbReference type="InterPro" id="IPR036322">
    <property type="entry name" value="WD40_repeat_dom_sf"/>
</dbReference>
<dbReference type="Gene3D" id="2.130.10.10">
    <property type="entry name" value="YVTN repeat-like/Quinoprotein amine dehydrogenase"/>
    <property type="match status" value="1"/>
</dbReference>
<keyword evidence="3 5" id="KW-0677">Repeat</keyword>
<evidence type="ECO:0000256" key="1">
    <source>
        <dbReference type="ARBA" id="ARBA00009890"/>
    </source>
</evidence>
<evidence type="ECO:0000313" key="7">
    <source>
        <dbReference type="RefSeq" id="XP_014672839.1"/>
    </source>
</evidence>
<dbReference type="PROSITE" id="PS50294">
    <property type="entry name" value="WD_REPEATS_REGION"/>
    <property type="match status" value="2"/>
</dbReference>